<dbReference type="GO" id="GO:0015031">
    <property type="term" value="P:protein transport"/>
    <property type="evidence" value="ECO:0007669"/>
    <property type="project" value="UniProtKB-KW"/>
</dbReference>
<keyword evidence="2" id="KW-0813">Transport</keyword>
<reference evidence="8" key="1">
    <citation type="submission" date="2011-07" db="EMBL/GenBank/DDBJ databases">
        <authorList>
            <consortium name="Caenorhabditis brenneri Sequencing and Analysis Consortium"/>
            <person name="Wilson R.K."/>
        </authorList>
    </citation>
    <scope>NUCLEOTIDE SEQUENCE [LARGE SCALE GENOMIC DNA]</scope>
    <source>
        <strain evidence="8">PB2801</strain>
    </source>
</reference>
<dbReference type="STRING" id="135651.G0PAE7"/>
<dbReference type="InterPro" id="IPR032629">
    <property type="entry name" value="DCB_dom"/>
</dbReference>
<keyword evidence="3" id="KW-0653">Protein transport</keyword>
<dbReference type="InterPro" id="IPR016024">
    <property type="entry name" value="ARM-type_fold"/>
</dbReference>
<evidence type="ECO:0000259" key="5">
    <source>
        <dbReference type="Pfam" id="PF16206"/>
    </source>
</evidence>
<name>G0PAE7_CAEBE</name>
<comment type="similarity">
    <text evidence="1">Belongs to the MON2 family.</text>
</comment>
<organism evidence="8">
    <name type="scientific">Caenorhabditis brenneri</name>
    <name type="common">Nematode worm</name>
    <dbReference type="NCBI Taxonomy" id="135651"/>
    <lineage>
        <taxon>Eukaryota</taxon>
        <taxon>Metazoa</taxon>
        <taxon>Ecdysozoa</taxon>
        <taxon>Nematoda</taxon>
        <taxon>Chromadorea</taxon>
        <taxon>Rhabditida</taxon>
        <taxon>Rhabditina</taxon>
        <taxon>Rhabditomorpha</taxon>
        <taxon>Rhabditoidea</taxon>
        <taxon>Rhabditidae</taxon>
        <taxon>Peloderinae</taxon>
        <taxon>Caenorhabditis</taxon>
    </lineage>
</organism>
<dbReference type="InterPro" id="IPR032817">
    <property type="entry name" value="Mon2_C"/>
</dbReference>
<dbReference type="EMBL" id="GL380177">
    <property type="protein sequence ID" value="EGT49277.1"/>
    <property type="molecule type" value="Genomic_DNA"/>
</dbReference>
<evidence type="ECO:0000259" key="4">
    <source>
        <dbReference type="Pfam" id="PF12783"/>
    </source>
</evidence>
<evidence type="ECO:0000313" key="8">
    <source>
        <dbReference type="Proteomes" id="UP000008068"/>
    </source>
</evidence>
<proteinExistence type="inferred from homology"/>
<gene>
    <name evidence="7" type="ORF">CAEBREN_29652</name>
</gene>
<dbReference type="Pfam" id="PF16213">
    <property type="entry name" value="DCB"/>
    <property type="match status" value="1"/>
</dbReference>
<dbReference type="OrthoDB" id="294853at2759"/>
<feature type="domain" description="Mon2/Sec7/BIG1-like dimerisation and cyclophilin-binding" evidence="6">
    <location>
        <begin position="8"/>
        <end position="200"/>
    </location>
</feature>
<protein>
    <recommendedName>
        <fullName evidence="9">Protein MON2 homolog</fullName>
    </recommendedName>
</protein>
<keyword evidence="8" id="KW-1185">Reference proteome</keyword>
<evidence type="ECO:0000313" key="7">
    <source>
        <dbReference type="EMBL" id="EGT49277.1"/>
    </source>
</evidence>
<evidence type="ECO:0008006" key="9">
    <source>
        <dbReference type="Google" id="ProtNLM"/>
    </source>
</evidence>
<dbReference type="FunCoup" id="G0PAE7">
    <property type="interactions" value="3418"/>
</dbReference>
<accession>G0PAE7</accession>
<dbReference type="Proteomes" id="UP000008068">
    <property type="component" value="Unassembled WGS sequence"/>
</dbReference>
<dbReference type="PANTHER" id="PTHR10663">
    <property type="entry name" value="GUANYL-NUCLEOTIDE EXCHANGE FACTOR"/>
    <property type="match status" value="1"/>
</dbReference>
<dbReference type="InterPro" id="IPR032691">
    <property type="entry name" value="Mon2/Sec7/BIG1-like_HUS"/>
</dbReference>
<dbReference type="InParanoid" id="G0PAE7"/>
<feature type="domain" description="Mon2 C-terminal" evidence="5">
    <location>
        <begin position="927"/>
        <end position="1073"/>
    </location>
</feature>
<evidence type="ECO:0000256" key="1">
    <source>
        <dbReference type="ARBA" id="ARBA00008144"/>
    </source>
</evidence>
<feature type="domain" description="Mon2 C-terminal" evidence="5">
    <location>
        <begin position="1174"/>
        <end position="1639"/>
    </location>
</feature>
<dbReference type="PANTHER" id="PTHR10663:SF333">
    <property type="entry name" value="PROTEIN MON2 HOMOLOG"/>
    <property type="match status" value="1"/>
</dbReference>
<dbReference type="eggNOG" id="KOG1848">
    <property type="taxonomic scope" value="Eukaryota"/>
</dbReference>
<evidence type="ECO:0000256" key="2">
    <source>
        <dbReference type="ARBA" id="ARBA00022448"/>
    </source>
</evidence>
<dbReference type="SUPFAM" id="SSF48371">
    <property type="entry name" value="ARM repeat"/>
    <property type="match status" value="1"/>
</dbReference>
<dbReference type="HOGENOM" id="CLU_001169_2_0_1"/>
<dbReference type="Pfam" id="PF16206">
    <property type="entry name" value="Mon2_C"/>
    <property type="match status" value="2"/>
</dbReference>
<feature type="domain" description="Mon2/Sec7/BIG1-like HUS" evidence="4">
    <location>
        <begin position="336"/>
        <end position="418"/>
    </location>
</feature>
<evidence type="ECO:0000256" key="3">
    <source>
        <dbReference type="ARBA" id="ARBA00022927"/>
    </source>
</evidence>
<sequence length="1665" mass="184109">MSINAVDSKKLVEALLGDLRLLSQEAKKKQNHVKEAAETGVVRIRNISTASVGDTVLITNLRAACTELLHPLVLACETRHTRLVQIALQGIQRLVQHRILSGVNEMNRLSKKNLLFQNGATIVTNELWALVEAECEELRVLQTVPPLVSSELVVTGNTLAKCIVMCFRLHFAKDPIVINAASAAVRQLVSTVFERVIQEDGIFSSELTVVNPSGGRPSPRAAPPTLRPCAADAYMLFKDLCLLINGEAPIWLVGIQEMTRTLGLELLESLLKGYPSVFIRYFQHTEFADLLKDDVCPLIIRLFSPNVKAMHISSQHPSSRTSNASISHYPPTISHERQSFPISMRLVRIVTLIVQFYQNILHTECEIFISTLLKFVDGDRKGWQRPLALESLHRIVASPELVKWMTESFDCRPNSTHVLEQVATGLSTVVQQCLVCTTFSSDQENELERSQEDGGPGFLTEGLWVPFVDKLTAKKALLLDSLDRMDAVAIPDGYVISRCCVALCDLAQSVYMSIDKLCNPDENESGSSEARLEIAKIAYANSQPSILAAIGSLLAASTDEMVSDHLFVCLTTLIRAGCRVGADADLHRSVYVLAIMSLPSPSYLTQFAGISPPSPVSKREVPISEQVFDLEAWPSTAQVTATGPPCPCPVVSTELWNKQVLLTSKNLKAAQSFIGSVTSHMEELKDLWYLCMATCEHLSWLLAMRPTQIGQFERETRDDHSNGPTVVTNAALKDIGILSSTMDKVAPAIAALPDESFLSVIDALIRLSDESLAVAATGRESSLFPLAVLYRVCSLSLTRIDVFWTKTANHFIKVCNHTSVSMRDWAAVALTSLAKHAIKSKTSMDAKSQQEMIISSLLALCSIPHIQVRRRQLDCVMSLMQTDGSFLLSTSWPNVIQIISAIIDNDTGCELSLVRQGYLGLRLVSSDFLQSIPFDCISGLVEAISRYSKQNTDQNISLSALTLLVKINFSLSFSSQIFQWTISDFVYRKMEAVGNDASEAVWMVLYTCLSESCVDSRFAVRKSACQTLLPTVTAHGHALRSAAWHNVIWQIMIPLLDKVRSQTRCASTEKSNGRAYNASFQEILNRNNGLKRVFTLCLLYQKSSIRKENHFLLSMILELSGKHSLDTLTGQLAMKMRNCLCQLFVTLNVNSHEKSNGSESTIDVVAPELPQAQWVESWKVWLRISRGLARQGCAAMASSVNAETKSTSSTPRMNSSTSSLASLAPGVYVPGPSHLTAILHIFPPLFDKVAKSITIDDLKYESLPAVLESMMNVPIPSEQAPFVLPSSSTHLTPTQEALLEAVKIVFVECTISGTSLRSAIPDQIRLLLKFASMATQRISPNKVAPGGQKSYRDYALTTIVPFSEYSLRIAIEFFTSTSQYPDVANSLIAIDIIKFLGEPLYMKYTCISPTTWKLAASSLMSVLRTSIPYARQNPEVFRSLWSTICDTMERWLFTPNKSTRLAADERKRDELMECQAVEIIRSEMLAYASRLPQEDVQRLISLLHRGSISQIDSTDVLASDSHTQRNELAKACFDALLMSTDGAQADPEEEEGRGILGNVAVTSLLQRCTQVMSDFCKDWSAAGDLRLPRSRILEIISALQAVDSLIARLARDPRMTDLYSQLISLFPAVVDVMPCCHADAQLEQQLIKTIKSYQTLFLLQNIPQV</sequence>
<evidence type="ECO:0000259" key="6">
    <source>
        <dbReference type="Pfam" id="PF16213"/>
    </source>
</evidence>
<feature type="domain" description="Mon2/Sec7/BIG1-like HUS" evidence="4">
    <location>
        <begin position="230"/>
        <end position="307"/>
    </location>
</feature>
<dbReference type="Pfam" id="PF12783">
    <property type="entry name" value="Sec7-like_HUS"/>
    <property type="match status" value="2"/>
</dbReference>